<evidence type="ECO:0000313" key="2">
    <source>
        <dbReference type="Proteomes" id="UP000249547"/>
    </source>
</evidence>
<dbReference type="RefSeq" id="WP_111597851.1">
    <property type="nucleotide sequence ID" value="NZ_QLLL01000004.1"/>
</dbReference>
<reference evidence="1 2" key="1">
    <citation type="submission" date="2018-06" db="EMBL/GenBank/DDBJ databases">
        <title>Genomic Encyclopedia of Archaeal and Bacterial Type Strains, Phase II (KMG-II): from individual species to whole genera.</title>
        <authorList>
            <person name="Goeker M."/>
        </authorList>
    </citation>
    <scope>NUCLEOTIDE SEQUENCE [LARGE SCALE GENOMIC DNA]</scope>
    <source>
        <strain evidence="1 2">DSM 23857</strain>
    </source>
</reference>
<gene>
    <name evidence="1" type="ORF">LX64_02397</name>
</gene>
<dbReference type="AlphaFoldDB" id="A0A327QNK9"/>
<proteinExistence type="predicted"/>
<evidence type="ECO:0000313" key="1">
    <source>
        <dbReference type="EMBL" id="RAJ05242.1"/>
    </source>
</evidence>
<dbReference type="Proteomes" id="UP000249547">
    <property type="component" value="Unassembled WGS sequence"/>
</dbReference>
<name>A0A327QNK9_9BACT</name>
<accession>A0A327QNK9</accession>
<dbReference type="EMBL" id="QLLL01000004">
    <property type="protein sequence ID" value="RAJ05242.1"/>
    <property type="molecule type" value="Genomic_DNA"/>
</dbReference>
<dbReference type="OrthoDB" id="108192at2"/>
<protein>
    <submittedName>
        <fullName evidence="1">Putative circularly permuted ATP-grasp superfamily protein</fullName>
    </submittedName>
</protein>
<dbReference type="SUPFAM" id="SSF56059">
    <property type="entry name" value="Glutathione synthetase ATP-binding domain-like"/>
    <property type="match status" value="1"/>
</dbReference>
<sequence>MIPATRSTYNQNFTKEAYDAFLRTIWQENGLTPVFRIAETPVFIPADLTGKMIQAGEEIINVIQRADFKAITENAIPDQLRVPNENEHPHCLVVDFAVCKNAAGELVPQLIELQGFPSLFAFQDTMASAFKQHFHIPDHVNNFFHGYDTDTYYALLKRIIVANENPENVVLLEVRPKAQKTYIDFHITAQKLGIKILCISDLKHEGRQLYYEEGDVRIPIHRIYNRVIFDDLQQQKDSLPGLINIFQEYDVTWVPHPNWFYRISKYTMPFIHSDYVPKTWFLHELPVIPTDLENYVLKPLFSFAGQGVKIDVQAADIEAIEDPENWILQKKVQYAPVVETPTGPAIAEIRLMYFWEDGAERPTLVHNLARISKGKMIGVSFNDDISWVGGSCSFFETHQQPK</sequence>
<comment type="caution">
    <text evidence="1">The sequence shown here is derived from an EMBL/GenBank/DDBJ whole genome shotgun (WGS) entry which is preliminary data.</text>
</comment>
<keyword evidence="2" id="KW-1185">Reference proteome</keyword>
<organism evidence="1 2">
    <name type="scientific">Chitinophaga skermanii</name>
    <dbReference type="NCBI Taxonomy" id="331697"/>
    <lineage>
        <taxon>Bacteria</taxon>
        <taxon>Pseudomonadati</taxon>
        <taxon>Bacteroidota</taxon>
        <taxon>Chitinophagia</taxon>
        <taxon>Chitinophagales</taxon>
        <taxon>Chitinophagaceae</taxon>
        <taxon>Chitinophaga</taxon>
    </lineage>
</organism>